<keyword evidence="4" id="KW-0408">Iron</keyword>
<dbReference type="Gene3D" id="3.40.50.1980">
    <property type="entry name" value="Nitrogenase molybdenum iron protein domain"/>
    <property type="match status" value="2"/>
</dbReference>
<keyword evidence="5 6" id="KW-0732">Signal</keyword>
<sequence length="325" mass="34594">MKPRFYWAACAVLLVACSPEPAAEKTVSAASQAASASAATLTVPTARGDAVVPKNPERIAVYDWAALDTLTELGVDVGATTAPVRVDYLQPAFDKAATVGTLFEPDYEALHRYNPQLVITGGPGAEAYEQLAKNATTIVLTVDNGNIRTSGEKQMETLARIFGKEARAAELKAQIDALFAQTREAAKGKGRGLVLSVTGNKVSAFGTQSRLASWIHGDIGLPPVDESLRNEGHGQPVSFEYIKEKNPDWIFIIDRTAAIGQEGPAAVEVLDNALVRGTNAWKRKQIIVMPAANYIVAGGARQLIQAAEQLKAVFEKAEPVAAGKE</sequence>
<evidence type="ECO:0000256" key="5">
    <source>
        <dbReference type="ARBA" id="ARBA00022729"/>
    </source>
</evidence>
<dbReference type="GO" id="GO:1901678">
    <property type="term" value="P:iron coordination entity transport"/>
    <property type="evidence" value="ECO:0007669"/>
    <property type="project" value="UniProtKB-ARBA"/>
</dbReference>
<organism evidence="8 9">
    <name type="scientific">Neisseria sicca</name>
    <dbReference type="NCBI Taxonomy" id="490"/>
    <lineage>
        <taxon>Bacteria</taxon>
        <taxon>Pseudomonadati</taxon>
        <taxon>Pseudomonadota</taxon>
        <taxon>Betaproteobacteria</taxon>
        <taxon>Neisseriales</taxon>
        <taxon>Neisseriaceae</taxon>
        <taxon>Neisseria</taxon>
    </lineage>
</organism>
<evidence type="ECO:0000313" key="8">
    <source>
        <dbReference type="EMBL" id="PLA40559.1"/>
    </source>
</evidence>
<dbReference type="PANTHER" id="PTHR30532">
    <property type="entry name" value="IRON III DICITRATE-BINDING PERIPLASMIC PROTEIN"/>
    <property type="match status" value="1"/>
</dbReference>
<dbReference type="SUPFAM" id="SSF53807">
    <property type="entry name" value="Helical backbone' metal receptor"/>
    <property type="match status" value="1"/>
</dbReference>
<dbReference type="PANTHER" id="PTHR30532:SF28">
    <property type="entry name" value="PETROBACTIN-BINDING PROTEIN YCLQ"/>
    <property type="match status" value="1"/>
</dbReference>
<comment type="caution">
    <text evidence="8">The sequence shown here is derived from an EMBL/GenBank/DDBJ whole genome shotgun (WGS) entry which is preliminary data.</text>
</comment>
<evidence type="ECO:0000256" key="3">
    <source>
        <dbReference type="ARBA" id="ARBA00022448"/>
    </source>
</evidence>
<evidence type="ECO:0000313" key="9">
    <source>
        <dbReference type="Proteomes" id="UP000234767"/>
    </source>
</evidence>
<comment type="similarity">
    <text evidence="2">Belongs to the bacterial solute-binding protein 8 family.</text>
</comment>
<dbReference type="GO" id="GO:0030288">
    <property type="term" value="C:outer membrane-bounded periplasmic space"/>
    <property type="evidence" value="ECO:0007669"/>
    <property type="project" value="TreeGrafter"/>
</dbReference>
<comment type="subcellular location">
    <subcellularLocation>
        <location evidence="1">Cell envelope</location>
    </subcellularLocation>
</comment>
<dbReference type="Pfam" id="PF01497">
    <property type="entry name" value="Peripla_BP_2"/>
    <property type="match status" value="1"/>
</dbReference>
<keyword evidence="3" id="KW-0813">Transport</keyword>
<evidence type="ECO:0000256" key="2">
    <source>
        <dbReference type="ARBA" id="ARBA00008814"/>
    </source>
</evidence>
<name>A0A2I1XD54_NEISI</name>
<accession>A0A2I1XD54</accession>
<dbReference type="InterPro" id="IPR033870">
    <property type="entry name" value="FatB"/>
</dbReference>
<dbReference type="EMBL" id="PKJO01000004">
    <property type="protein sequence ID" value="PLA40559.1"/>
    <property type="molecule type" value="Genomic_DNA"/>
</dbReference>
<evidence type="ECO:0000256" key="1">
    <source>
        <dbReference type="ARBA" id="ARBA00004196"/>
    </source>
</evidence>
<proteinExistence type="inferred from homology"/>
<dbReference type="RefSeq" id="WP_101810132.1">
    <property type="nucleotide sequence ID" value="NZ_PKJO01000004.1"/>
</dbReference>
<dbReference type="InterPro" id="IPR002491">
    <property type="entry name" value="ABC_transptr_periplasmic_BD"/>
</dbReference>
<dbReference type="AlphaFoldDB" id="A0A2I1XD54"/>
<dbReference type="FunFam" id="3.40.50.1980:FF:000034">
    <property type="entry name" value="Ferric enterobactin transporter binding protein"/>
    <property type="match status" value="1"/>
</dbReference>
<keyword evidence="4" id="KW-0410">Iron transport</keyword>
<dbReference type="Proteomes" id="UP000234767">
    <property type="component" value="Unassembled WGS sequence"/>
</dbReference>
<dbReference type="FunFam" id="3.40.50.1980:FF:000012">
    <property type="entry name" value="Iron ABC transporter substrate-binding protein"/>
    <property type="match status" value="1"/>
</dbReference>
<evidence type="ECO:0000259" key="7">
    <source>
        <dbReference type="PROSITE" id="PS50983"/>
    </source>
</evidence>
<gene>
    <name evidence="8" type="ORF">CYK00_04880</name>
</gene>
<dbReference type="InterPro" id="IPR051313">
    <property type="entry name" value="Bact_iron-sidero_bind"/>
</dbReference>
<feature type="domain" description="Fe/B12 periplasmic-binding" evidence="7">
    <location>
        <begin position="58"/>
        <end position="318"/>
    </location>
</feature>
<evidence type="ECO:0000256" key="4">
    <source>
        <dbReference type="ARBA" id="ARBA00022496"/>
    </source>
</evidence>
<feature type="chain" id="PRO_5014130943" evidence="6">
    <location>
        <begin position="23"/>
        <end position="325"/>
    </location>
</feature>
<dbReference type="CDD" id="cd01140">
    <property type="entry name" value="FatB"/>
    <property type="match status" value="1"/>
</dbReference>
<dbReference type="PROSITE" id="PS50983">
    <property type="entry name" value="FE_B12_PBP"/>
    <property type="match status" value="1"/>
</dbReference>
<evidence type="ECO:0000256" key="6">
    <source>
        <dbReference type="SAM" id="SignalP"/>
    </source>
</evidence>
<dbReference type="PROSITE" id="PS51257">
    <property type="entry name" value="PROKAR_LIPOPROTEIN"/>
    <property type="match status" value="1"/>
</dbReference>
<feature type="signal peptide" evidence="6">
    <location>
        <begin position="1"/>
        <end position="22"/>
    </location>
</feature>
<reference evidence="8 9" key="1">
    <citation type="submission" date="2017-12" db="EMBL/GenBank/DDBJ databases">
        <title>Phylogenetic diversity of female urinary microbiome.</title>
        <authorList>
            <person name="Thomas-White K."/>
            <person name="Wolfe A.J."/>
        </authorList>
    </citation>
    <scope>NUCLEOTIDE SEQUENCE [LARGE SCALE GENOMIC DNA]</scope>
    <source>
        <strain evidence="8 9">UMB0321</strain>
    </source>
</reference>
<keyword evidence="4" id="KW-0406">Ion transport</keyword>
<protein>
    <submittedName>
        <fullName evidence="8">Iron ABC transporter substrate-binding protein</fullName>
    </submittedName>
</protein>